<reference evidence="3" key="1">
    <citation type="journal article" date="2019" name="Int. J. Syst. Evol. Microbiol.">
        <title>The Global Catalogue of Microorganisms (GCM) 10K type strain sequencing project: providing services to taxonomists for standard genome sequencing and annotation.</title>
        <authorList>
            <consortium name="The Broad Institute Genomics Platform"/>
            <consortium name="The Broad Institute Genome Sequencing Center for Infectious Disease"/>
            <person name="Wu L."/>
            <person name="Ma J."/>
        </authorList>
    </citation>
    <scope>NUCLEOTIDE SEQUENCE [LARGE SCALE GENOMIC DNA]</scope>
    <source>
        <strain evidence="3">JCM 16373</strain>
    </source>
</reference>
<evidence type="ECO:0000313" key="3">
    <source>
        <dbReference type="Proteomes" id="UP001501447"/>
    </source>
</evidence>
<evidence type="ECO:0000313" key="2">
    <source>
        <dbReference type="EMBL" id="GAA2602954.1"/>
    </source>
</evidence>
<evidence type="ECO:0008006" key="4">
    <source>
        <dbReference type="Google" id="ProtNLM"/>
    </source>
</evidence>
<feature type="chain" id="PRO_5045942685" description="Secreted protein" evidence="1">
    <location>
        <begin position="41"/>
        <end position="147"/>
    </location>
</feature>
<dbReference type="RefSeq" id="WP_344563513.1">
    <property type="nucleotide sequence ID" value="NZ_BAAARJ010000004.1"/>
</dbReference>
<proteinExistence type="predicted"/>
<keyword evidence="1" id="KW-0732">Signal</keyword>
<evidence type="ECO:0000256" key="1">
    <source>
        <dbReference type="SAM" id="SignalP"/>
    </source>
</evidence>
<gene>
    <name evidence="2" type="ORF">GCM10009863_15520</name>
</gene>
<dbReference type="EMBL" id="BAAARJ010000004">
    <property type="protein sequence ID" value="GAA2602954.1"/>
    <property type="molecule type" value="Genomic_DNA"/>
</dbReference>
<dbReference type="PROSITE" id="PS51318">
    <property type="entry name" value="TAT"/>
    <property type="match status" value="1"/>
</dbReference>
<feature type="signal peptide" evidence="1">
    <location>
        <begin position="1"/>
        <end position="40"/>
    </location>
</feature>
<accession>A0ABP6C7J8</accession>
<protein>
    <recommendedName>
        <fullName evidence="4">Secreted protein</fullName>
    </recommendedName>
</protein>
<sequence length="147" mass="14314">MSNSRPASQKTPSPRALVRAGLLVTLVGAAFASSGPAAMAAEQGGGKPDAAAGFKAAAEGLTAPVSGTVYGLGRGLGESLVVAKEMPLNPMAGTGTDPLNNAVATKVADFREVSTAALTGPLARGASLTELPLAGPVAGSLIDALPH</sequence>
<keyword evidence="3" id="KW-1185">Reference proteome</keyword>
<organism evidence="2 3">
    <name type="scientific">Streptomyces axinellae</name>
    <dbReference type="NCBI Taxonomy" id="552788"/>
    <lineage>
        <taxon>Bacteria</taxon>
        <taxon>Bacillati</taxon>
        <taxon>Actinomycetota</taxon>
        <taxon>Actinomycetes</taxon>
        <taxon>Kitasatosporales</taxon>
        <taxon>Streptomycetaceae</taxon>
        <taxon>Streptomyces</taxon>
    </lineage>
</organism>
<dbReference type="Proteomes" id="UP001501447">
    <property type="component" value="Unassembled WGS sequence"/>
</dbReference>
<name>A0ABP6C7J8_9ACTN</name>
<comment type="caution">
    <text evidence="2">The sequence shown here is derived from an EMBL/GenBank/DDBJ whole genome shotgun (WGS) entry which is preliminary data.</text>
</comment>
<dbReference type="InterPro" id="IPR006311">
    <property type="entry name" value="TAT_signal"/>
</dbReference>